<name>A0ABV1IBI6_9FIRM</name>
<dbReference type="EMBL" id="JBBNGJ010000009">
    <property type="protein sequence ID" value="MEQ2593590.1"/>
    <property type="molecule type" value="Genomic_DNA"/>
</dbReference>
<dbReference type="InterPro" id="IPR000415">
    <property type="entry name" value="Nitroreductase-like"/>
</dbReference>
<evidence type="ECO:0008006" key="3">
    <source>
        <dbReference type="Google" id="ProtNLM"/>
    </source>
</evidence>
<dbReference type="Gene3D" id="3.40.109.10">
    <property type="entry name" value="NADH Oxidase"/>
    <property type="match status" value="1"/>
</dbReference>
<sequence>MEVRDSIEKRRSIRKFKDIPVEPAIIRQLIEVRRSRTCCRESGDAAWKENG</sequence>
<accession>A0ABV1IBI6</accession>
<protein>
    <recommendedName>
        <fullName evidence="3">Nitroreductase domain-containing protein</fullName>
    </recommendedName>
</protein>
<dbReference type="Proteomes" id="UP001494672">
    <property type="component" value="Unassembled WGS sequence"/>
</dbReference>
<proteinExistence type="predicted"/>
<reference evidence="1 2" key="1">
    <citation type="submission" date="2024-04" db="EMBL/GenBank/DDBJ databases">
        <title>Human intestinal bacterial collection.</title>
        <authorList>
            <person name="Pauvert C."/>
            <person name="Hitch T.C.A."/>
            <person name="Clavel T."/>
        </authorList>
    </citation>
    <scope>NUCLEOTIDE SEQUENCE [LARGE SCALE GENOMIC DNA]</scope>
    <source>
        <strain evidence="1 2">CLA-AA-H181</strain>
    </source>
</reference>
<keyword evidence="2" id="KW-1185">Reference proteome</keyword>
<gene>
    <name evidence="1" type="ORF">AAAU18_11775</name>
</gene>
<organism evidence="1 2">
    <name type="scientific">Coprococcus aceti</name>
    <dbReference type="NCBI Taxonomy" id="2981786"/>
    <lineage>
        <taxon>Bacteria</taxon>
        <taxon>Bacillati</taxon>
        <taxon>Bacillota</taxon>
        <taxon>Clostridia</taxon>
        <taxon>Lachnospirales</taxon>
        <taxon>Lachnospiraceae</taxon>
        <taxon>Coprococcus</taxon>
    </lineage>
</organism>
<evidence type="ECO:0000313" key="1">
    <source>
        <dbReference type="EMBL" id="MEQ2593590.1"/>
    </source>
</evidence>
<evidence type="ECO:0000313" key="2">
    <source>
        <dbReference type="Proteomes" id="UP001494672"/>
    </source>
</evidence>
<dbReference type="RefSeq" id="WP_156327906.1">
    <property type="nucleotide sequence ID" value="NZ_JAOQJT010000003.1"/>
</dbReference>
<dbReference type="SUPFAM" id="SSF55469">
    <property type="entry name" value="FMN-dependent nitroreductase-like"/>
    <property type="match status" value="1"/>
</dbReference>
<comment type="caution">
    <text evidence="1">The sequence shown here is derived from an EMBL/GenBank/DDBJ whole genome shotgun (WGS) entry which is preliminary data.</text>
</comment>